<name>A0A7G8TG61_9FIRM</name>
<keyword evidence="6 10" id="KW-0808">Transferase</keyword>
<evidence type="ECO:0000256" key="1">
    <source>
        <dbReference type="ARBA" id="ARBA00000439"/>
    </source>
</evidence>
<proteinExistence type="inferred from homology"/>
<evidence type="ECO:0000256" key="5">
    <source>
        <dbReference type="ARBA" id="ARBA00022676"/>
    </source>
</evidence>
<dbReference type="GO" id="GO:0005975">
    <property type="term" value="P:carbohydrate metabolic process"/>
    <property type="evidence" value="ECO:0007669"/>
    <property type="project" value="InterPro"/>
</dbReference>
<dbReference type="PANTHER" id="PTHR32438:SF5">
    <property type="entry name" value="4-ALPHA-GLUCANOTRANSFERASE DPE1, CHLOROPLASTIC_AMYLOPLASTIC"/>
    <property type="match status" value="1"/>
</dbReference>
<dbReference type="InterPro" id="IPR017853">
    <property type="entry name" value="GH"/>
</dbReference>
<comment type="similarity">
    <text evidence="2 10">Belongs to the disproportionating enzyme family.</text>
</comment>
<dbReference type="Proteomes" id="UP000515909">
    <property type="component" value="Chromosome"/>
</dbReference>
<evidence type="ECO:0000256" key="6">
    <source>
        <dbReference type="ARBA" id="ARBA00022679"/>
    </source>
</evidence>
<dbReference type="NCBIfam" id="NF011080">
    <property type="entry name" value="PRK14508.1-3"/>
    <property type="match status" value="1"/>
</dbReference>
<dbReference type="Gene3D" id="3.20.20.80">
    <property type="entry name" value="Glycosidases"/>
    <property type="match status" value="1"/>
</dbReference>
<evidence type="ECO:0000313" key="11">
    <source>
        <dbReference type="EMBL" id="QNK42602.1"/>
    </source>
</evidence>
<dbReference type="PANTHER" id="PTHR32438">
    <property type="entry name" value="4-ALPHA-GLUCANOTRANSFERASE DPE1, CHLOROPLASTIC/AMYLOPLASTIC"/>
    <property type="match status" value="1"/>
</dbReference>
<organism evidence="11 12">
    <name type="scientific">Caproicibacter fermentans</name>
    <dbReference type="NCBI Taxonomy" id="2576756"/>
    <lineage>
        <taxon>Bacteria</taxon>
        <taxon>Bacillati</taxon>
        <taxon>Bacillota</taxon>
        <taxon>Clostridia</taxon>
        <taxon>Eubacteriales</taxon>
        <taxon>Acutalibacteraceae</taxon>
        <taxon>Caproicibacter</taxon>
    </lineage>
</organism>
<evidence type="ECO:0000313" key="12">
    <source>
        <dbReference type="Proteomes" id="UP000515909"/>
    </source>
</evidence>
<dbReference type="NCBIfam" id="TIGR00217">
    <property type="entry name" value="malQ"/>
    <property type="match status" value="1"/>
</dbReference>
<dbReference type="EMBL" id="CP060286">
    <property type="protein sequence ID" value="QNK42602.1"/>
    <property type="molecule type" value="Genomic_DNA"/>
</dbReference>
<evidence type="ECO:0000256" key="2">
    <source>
        <dbReference type="ARBA" id="ARBA00005684"/>
    </source>
</evidence>
<evidence type="ECO:0000256" key="8">
    <source>
        <dbReference type="ARBA" id="ARBA00031423"/>
    </source>
</evidence>
<sequence length="498" mass="56101">MRTSGILLPVSSLPSRHGIGSLGKEAYQFIDFLKDAGQHYWQILPVGPTGCGDSPYQSFSAFAANPYLIDLDLLAEDGLLTEQEISAARFGDDPEFVDYGALYENRVPLLGHAAGRLNPTDARFLAFCKRNADWLDDYALFMALKAENGMVSFHDWPEPLRLRVRDEIEEAESHLGGQIHLWKAIQYLFFTQWGALTNYAHQNGIELIGDIPIYVSPDSSDLWTHPELFQVDEALNPTEVSGCPPDAFAPTGQLWGNPLYDWDRLERDGYAWWVRRLSFAARVYDVVRIDHFRGFESYYAVPAGDRDATGGRWRKGPGIRFVNVMKEKIPGIRIIAEDLGFLTDDVRLLLRESGFPGMKVLQFAFDSREKSDYLPYQYGRNCVVYTGTHDNTTTADWQHSAPPRDVEYARRYLNVRGKGETEFTYGMIRAALGSVADTCVIPMQDYLCLGAGARMNIPGTVGGNWRWRVQKEALTPQLAEQIRSLSVLFGRAKEPAST</sequence>
<accession>A0A7G8TG61</accession>
<dbReference type="InterPro" id="IPR003385">
    <property type="entry name" value="Glyco_hydro_77"/>
</dbReference>
<keyword evidence="5 10" id="KW-0328">Glycosyltransferase</keyword>
<keyword evidence="7 10" id="KW-0119">Carbohydrate metabolism</keyword>
<evidence type="ECO:0000256" key="10">
    <source>
        <dbReference type="RuleBase" id="RU361207"/>
    </source>
</evidence>
<dbReference type="KEGG" id="cfem:HCR03_10690"/>
<evidence type="ECO:0000256" key="3">
    <source>
        <dbReference type="ARBA" id="ARBA00012560"/>
    </source>
</evidence>
<reference evidence="11 12" key="1">
    <citation type="submission" date="2020-08" db="EMBL/GenBank/DDBJ databases">
        <title>The isolate Caproiciproducens sp. 7D4C2 produces n-caproate at mildly acidic conditions from hexoses: genome and rBOX comparison with related strains and chain-elongating bacteria.</title>
        <authorList>
            <person name="Esquivel-Elizondo S."/>
            <person name="Bagci C."/>
            <person name="Temovska M."/>
            <person name="Jeon B.S."/>
            <person name="Bessarab I."/>
            <person name="Williams R.B.H."/>
            <person name="Huson D.H."/>
            <person name="Angenent L.T."/>
        </authorList>
    </citation>
    <scope>NUCLEOTIDE SEQUENCE [LARGE SCALE GENOMIC DNA]</scope>
    <source>
        <strain evidence="11 12">7D4C2</strain>
    </source>
</reference>
<dbReference type="SUPFAM" id="SSF51445">
    <property type="entry name" value="(Trans)glycosidases"/>
    <property type="match status" value="1"/>
</dbReference>
<gene>
    <name evidence="11" type="primary">malQ</name>
    <name evidence="11" type="ORF">HCR03_10690</name>
</gene>
<protein>
    <recommendedName>
        <fullName evidence="4 10">4-alpha-glucanotransferase</fullName>
        <ecNumber evidence="3 10">2.4.1.25</ecNumber>
    </recommendedName>
    <alternativeName>
        <fullName evidence="8 10">Amylomaltase</fullName>
    </alternativeName>
    <alternativeName>
        <fullName evidence="9 10">Disproportionating enzyme</fullName>
    </alternativeName>
</protein>
<dbReference type="Pfam" id="PF02446">
    <property type="entry name" value="Glyco_hydro_77"/>
    <property type="match status" value="1"/>
</dbReference>
<evidence type="ECO:0000256" key="9">
    <source>
        <dbReference type="ARBA" id="ARBA00031501"/>
    </source>
</evidence>
<dbReference type="AlphaFoldDB" id="A0A7G8TG61"/>
<evidence type="ECO:0000256" key="7">
    <source>
        <dbReference type="ARBA" id="ARBA00023277"/>
    </source>
</evidence>
<dbReference type="EC" id="2.4.1.25" evidence="3 10"/>
<comment type="catalytic activity">
    <reaction evidence="1 10">
        <text>Transfers a segment of a (1-&gt;4)-alpha-D-glucan to a new position in an acceptor, which may be glucose or a (1-&gt;4)-alpha-D-glucan.</text>
        <dbReference type="EC" id="2.4.1.25"/>
    </reaction>
</comment>
<evidence type="ECO:0000256" key="4">
    <source>
        <dbReference type="ARBA" id="ARBA00020295"/>
    </source>
</evidence>
<dbReference type="GO" id="GO:0004134">
    <property type="term" value="F:4-alpha-glucanotransferase activity"/>
    <property type="evidence" value="ECO:0007669"/>
    <property type="project" value="UniProtKB-EC"/>
</dbReference>